<sequence length="245" mass="25559">MEVFEYISLTIAGLILRIAISDKALIKEGELKCASFDGKASVLFKKLGRRKPESLYLILFDDLLMVTKRKKNDRYLVQDYCARSKIYVTIGSPVDLSTCATTAGKATQLSSGSGAGSSNQPSSTLSPISIPRSLTMGVPKASEHQQTTVAVGEVGASASANASCDDISASQSSSGSPPLSLGSSPKPGSAFSLRRSGSSLSSRSMPVGGGGAGHINRNLPLLLYVYLGEGQNGTGSELCFAPTER</sequence>
<dbReference type="InterPro" id="IPR047271">
    <property type="entry name" value="Ephexin-like"/>
</dbReference>
<dbReference type="Proteomes" id="UP000281553">
    <property type="component" value="Unassembled WGS sequence"/>
</dbReference>
<proteinExistence type="predicted"/>
<feature type="compositionally biased region" description="Low complexity" evidence="1">
    <location>
        <begin position="165"/>
        <end position="204"/>
    </location>
</feature>
<dbReference type="OrthoDB" id="27593at2759"/>
<reference evidence="2 3" key="1">
    <citation type="submission" date="2018-11" db="EMBL/GenBank/DDBJ databases">
        <authorList>
            <consortium name="Pathogen Informatics"/>
        </authorList>
    </citation>
    <scope>NUCLEOTIDE SEQUENCE [LARGE SCALE GENOMIC DNA]</scope>
</reference>
<evidence type="ECO:0000313" key="3">
    <source>
        <dbReference type="Proteomes" id="UP000281553"/>
    </source>
</evidence>
<gene>
    <name evidence="2" type="ORF">DILT_LOCUS2234</name>
</gene>
<evidence type="ECO:0000256" key="1">
    <source>
        <dbReference type="SAM" id="MobiDB-lite"/>
    </source>
</evidence>
<feature type="region of interest" description="Disordered" evidence="1">
    <location>
        <begin position="108"/>
        <end position="131"/>
    </location>
</feature>
<dbReference type="Gene3D" id="2.30.29.30">
    <property type="entry name" value="Pleckstrin-homology domain (PH domain)/Phosphotyrosine-binding domain (PTB)"/>
    <property type="match status" value="1"/>
</dbReference>
<evidence type="ECO:0000313" key="2">
    <source>
        <dbReference type="EMBL" id="VDK70313.1"/>
    </source>
</evidence>
<feature type="region of interest" description="Disordered" evidence="1">
    <location>
        <begin position="165"/>
        <end position="212"/>
    </location>
</feature>
<feature type="compositionally biased region" description="Polar residues" evidence="1">
    <location>
        <begin position="108"/>
        <end position="127"/>
    </location>
</feature>
<keyword evidence="3" id="KW-1185">Reference proteome</keyword>
<dbReference type="PANTHER" id="PTHR12845:SF5">
    <property type="entry name" value="EPHEXIN, ISOFORM D"/>
    <property type="match status" value="1"/>
</dbReference>
<organism evidence="2 3">
    <name type="scientific">Dibothriocephalus latus</name>
    <name type="common">Fish tapeworm</name>
    <name type="synonym">Diphyllobothrium latum</name>
    <dbReference type="NCBI Taxonomy" id="60516"/>
    <lineage>
        <taxon>Eukaryota</taxon>
        <taxon>Metazoa</taxon>
        <taxon>Spiralia</taxon>
        <taxon>Lophotrochozoa</taxon>
        <taxon>Platyhelminthes</taxon>
        <taxon>Cestoda</taxon>
        <taxon>Eucestoda</taxon>
        <taxon>Diphyllobothriidea</taxon>
        <taxon>Diphyllobothriidae</taxon>
        <taxon>Dibothriocephalus</taxon>
    </lineage>
</organism>
<dbReference type="InterPro" id="IPR011993">
    <property type="entry name" value="PH-like_dom_sf"/>
</dbReference>
<name>A0A3P6SKP5_DIBLA</name>
<dbReference type="GO" id="GO:0005085">
    <property type="term" value="F:guanyl-nucleotide exchange factor activity"/>
    <property type="evidence" value="ECO:0007669"/>
    <property type="project" value="InterPro"/>
</dbReference>
<dbReference type="PANTHER" id="PTHR12845">
    <property type="entry name" value="GUANINE NUCLEOTIDE EXCHANGE FACTOR"/>
    <property type="match status" value="1"/>
</dbReference>
<protein>
    <submittedName>
        <fullName evidence="2">Uncharacterized protein</fullName>
    </submittedName>
</protein>
<accession>A0A3P6SKP5</accession>
<dbReference type="AlphaFoldDB" id="A0A3P6SKP5"/>
<dbReference type="SUPFAM" id="SSF50729">
    <property type="entry name" value="PH domain-like"/>
    <property type="match status" value="1"/>
</dbReference>
<dbReference type="EMBL" id="UYRU01041836">
    <property type="protein sequence ID" value="VDK70313.1"/>
    <property type="molecule type" value="Genomic_DNA"/>
</dbReference>